<dbReference type="RefSeq" id="WP_273991408.1">
    <property type="nucleotide sequence ID" value="NZ_BAABQT010000029.1"/>
</dbReference>
<feature type="region of interest" description="Disordered" evidence="1">
    <location>
        <begin position="258"/>
        <end position="297"/>
    </location>
</feature>
<evidence type="ECO:0008006" key="4">
    <source>
        <dbReference type="Google" id="ProtNLM"/>
    </source>
</evidence>
<protein>
    <recommendedName>
        <fullName evidence="4">Secreted protein</fullName>
    </recommendedName>
</protein>
<feature type="compositionally biased region" description="Pro residues" evidence="1">
    <location>
        <begin position="264"/>
        <end position="285"/>
    </location>
</feature>
<evidence type="ECO:0000313" key="2">
    <source>
        <dbReference type="EMBL" id="WDA60660.1"/>
    </source>
</evidence>
<feature type="region of interest" description="Disordered" evidence="1">
    <location>
        <begin position="439"/>
        <end position="486"/>
    </location>
</feature>
<accession>A0ABY7V6G6</accession>
<organism evidence="2 3">
    <name type="scientific">Deinococcus aquaticus</name>
    <dbReference type="NCBI Taxonomy" id="328692"/>
    <lineage>
        <taxon>Bacteria</taxon>
        <taxon>Thermotogati</taxon>
        <taxon>Deinococcota</taxon>
        <taxon>Deinococci</taxon>
        <taxon>Deinococcales</taxon>
        <taxon>Deinococcaceae</taxon>
        <taxon>Deinococcus</taxon>
    </lineage>
</organism>
<gene>
    <name evidence="2" type="ORF">M8445_16975</name>
</gene>
<proteinExistence type="predicted"/>
<evidence type="ECO:0000256" key="1">
    <source>
        <dbReference type="SAM" id="MobiDB-lite"/>
    </source>
</evidence>
<keyword evidence="2" id="KW-0614">Plasmid</keyword>
<dbReference type="Proteomes" id="UP001217044">
    <property type="component" value="Plasmid pDATS02"/>
</dbReference>
<sequence length="486" mass="51670">MKIRSPCLTAALALGTAASIPPVPPGMTLLQESAPTAPPRVTPELLRERGVQDGQTNTGVSLHERAVHLGKIQALEAVDGSEQVPFKANIAVCDIINLNWRFYPRSAYEGAIARAQADMKVGKLTGLVEHPGWEDGWKGRLDSIGARWTKLSIEEMDIEWPPGSGTVARHAVVVGEGLYTRTEGGQLIQQLNADGVFVGISTNGYSSVTWKRFGDLSVTDPTGLLDPDMEVAVTGDDLTFLTIDFVALPANAVGQVTAESGGFAPPPSKPQPAPQPAPAPSPAPAPAQETPVKNHPKITALTTRLGKTLEQVKADHPADYQKVLEEIATETEATATEAAKVPGLQAQVTTLTTERDSARTELQAERANGVRESRTRMVDDAIAAANLPTLAPYQEGATTIDLAKQWRDQLVEAAVSAASNEAAQGLVTKEVSLRQHMFGARTTESAQRPGTGPSLPINDRDNPGDRQKESPAAPLLSNALIQSMRS</sequence>
<keyword evidence="3" id="KW-1185">Reference proteome</keyword>
<name>A0ABY7V6G6_9DEIO</name>
<feature type="compositionally biased region" description="Basic and acidic residues" evidence="1">
    <location>
        <begin position="458"/>
        <end position="469"/>
    </location>
</feature>
<evidence type="ECO:0000313" key="3">
    <source>
        <dbReference type="Proteomes" id="UP001217044"/>
    </source>
</evidence>
<dbReference type="EMBL" id="CP115167">
    <property type="protein sequence ID" value="WDA60660.1"/>
    <property type="molecule type" value="Genomic_DNA"/>
</dbReference>
<geneLocation type="plasmid" evidence="2 3">
    <name>pDATS02</name>
</geneLocation>
<reference evidence="2 3" key="1">
    <citation type="submission" date="2022-12" db="EMBL/GenBank/DDBJ databases">
        <title>Genome Sequence of Deinococcus aquaticus Type Strain PB314.</title>
        <authorList>
            <person name="Albert C."/>
            <person name="Hill J."/>
            <person name="Boren L."/>
            <person name="Scholz-Ng S."/>
            <person name="Fatema N."/>
            <person name="Grosso R."/>
            <person name="Soboslay E."/>
            <person name="Tuohy J."/>
        </authorList>
    </citation>
    <scope>NUCLEOTIDE SEQUENCE [LARGE SCALE GENOMIC DNA]</scope>
    <source>
        <strain evidence="2 3">PB-314</strain>
        <plasmid evidence="2 3">pDATS02</plasmid>
    </source>
</reference>